<protein>
    <recommendedName>
        <fullName evidence="6">L domain-like protein</fullName>
    </recommendedName>
</protein>
<evidence type="ECO:0000313" key="4">
    <source>
        <dbReference type="EMBL" id="KAK3254517.1"/>
    </source>
</evidence>
<dbReference type="FunFam" id="3.80.10.10:FF:000041">
    <property type="entry name" value="LRR receptor-like serine/threonine-protein kinase ERECTA"/>
    <property type="match status" value="1"/>
</dbReference>
<organism evidence="4 5">
    <name type="scientific">Cymbomonas tetramitiformis</name>
    <dbReference type="NCBI Taxonomy" id="36881"/>
    <lineage>
        <taxon>Eukaryota</taxon>
        <taxon>Viridiplantae</taxon>
        <taxon>Chlorophyta</taxon>
        <taxon>Pyramimonadophyceae</taxon>
        <taxon>Pyramimonadales</taxon>
        <taxon>Pyramimonadaceae</taxon>
        <taxon>Cymbomonas</taxon>
    </lineage>
</organism>
<sequence>MSGGNFASNSLTGLIPALGSLTALTTMYMDRNSLNGTIPTEIGKLRSLRELWVQENCLTGAIPSEIGRLKALQVMWASGNRLDSVPSDVAEMASLRTM</sequence>
<evidence type="ECO:0000256" key="3">
    <source>
        <dbReference type="ARBA" id="ARBA00022737"/>
    </source>
</evidence>
<dbReference type="Proteomes" id="UP001190700">
    <property type="component" value="Unassembled WGS sequence"/>
</dbReference>
<dbReference type="Pfam" id="PF00560">
    <property type="entry name" value="LRR_1"/>
    <property type="match status" value="2"/>
</dbReference>
<dbReference type="InterPro" id="IPR001611">
    <property type="entry name" value="Leu-rich_rpt"/>
</dbReference>
<dbReference type="AlphaFoldDB" id="A0AAE0CII8"/>
<reference evidence="4 5" key="1">
    <citation type="journal article" date="2015" name="Genome Biol. Evol.">
        <title>Comparative Genomics of a Bacterivorous Green Alga Reveals Evolutionary Causalities and Consequences of Phago-Mixotrophic Mode of Nutrition.</title>
        <authorList>
            <person name="Burns J.A."/>
            <person name="Paasch A."/>
            <person name="Narechania A."/>
            <person name="Kim E."/>
        </authorList>
    </citation>
    <scope>NUCLEOTIDE SEQUENCE [LARGE SCALE GENOMIC DNA]</scope>
    <source>
        <strain evidence="4 5">PLY_AMNH</strain>
    </source>
</reference>
<evidence type="ECO:0000256" key="1">
    <source>
        <dbReference type="ARBA" id="ARBA00004430"/>
    </source>
</evidence>
<keyword evidence="3" id="KW-0677">Repeat</keyword>
<name>A0AAE0CII8_9CHLO</name>
<dbReference type="PANTHER" id="PTHR48057">
    <property type="entry name" value="LEUCINE-RICH REPEAT SERINE/THREONINE-PROTEIN KINASE 1"/>
    <property type="match status" value="1"/>
</dbReference>
<evidence type="ECO:0000256" key="2">
    <source>
        <dbReference type="ARBA" id="ARBA00022614"/>
    </source>
</evidence>
<comment type="caution">
    <text evidence="4">The sequence shown here is derived from an EMBL/GenBank/DDBJ whole genome shotgun (WGS) entry which is preliminary data.</text>
</comment>
<dbReference type="InterPro" id="IPR032675">
    <property type="entry name" value="LRR_dom_sf"/>
</dbReference>
<dbReference type="Gene3D" id="3.80.10.10">
    <property type="entry name" value="Ribonuclease Inhibitor"/>
    <property type="match status" value="1"/>
</dbReference>
<evidence type="ECO:0000313" key="5">
    <source>
        <dbReference type="Proteomes" id="UP001190700"/>
    </source>
</evidence>
<evidence type="ECO:0008006" key="6">
    <source>
        <dbReference type="Google" id="ProtNLM"/>
    </source>
</evidence>
<dbReference type="PANTHER" id="PTHR48057:SF18">
    <property type="entry name" value="REPEAT RECEPTOR-LIKE PROTEIN KINASE FAMILY PROTEIN, PUTATIVE-RELATED"/>
    <property type="match status" value="1"/>
</dbReference>
<dbReference type="SUPFAM" id="SSF52058">
    <property type="entry name" value="L domain-like"/>
    <property type="match status" value="1"/>
</dbReference>
<dbReference type="InterPro" id="IPR052595">
    <property type="entry name" value="LRRC69/RLP"/>
</dbReference>
<gene>
    <name evidence="4" type="ORF">CYMTET_36268</name>
</gene>
<proteinExistence type="predicted"/>
<comment type="subcellular location">
    <subcellularLocation>
        <location evidence="1">Cytoplasm</location>
        <location evidence="1">Cytoskeleton</location>
        <location evidence="1">Cilium axoneme</location>
    </subcellularLocation>
</comment>
<dbReference type="EMBL" id="LGRX02023493">
    <property type="protein sequence ID" value="KAK3254517.1"/>
    <property type="molecule type" value="Genomic_DNA"/>
</dbReference>
<accession>A0AAE0CII8</accession>
<keyword evidence="5" id="KW-1185">Reference proteome</keyword>
<dbReference type="GO" id="GO:0005930">
    <property type="term" value="C:axoneme"/>
    <property type="evidence" value="ECO:0007669"/>
    <property type="project" value="UniProtKB-SubCell"/>
</dbReference>
<keyword evidence="2" id="KW-0433">Leucine-rich repeat</keyword>